<evidence type="ECO:0000313" key="3">
    <source>
        <dbReference type="Proteomes" id="UP000033428"/>
    </source>
</evidence>
<keyword evidence="1" id="KW-0812">Transmembrane</keyword>
<comment type="caution">
    <text evidence="2">The sequence shown here is derived from an EMBL/GenBank/DDBJ whole genome shotgun (WGS) entry which is preliminary data.</text>
</comment>
<gene>
    <name evidence="2" type="ORF">OMAG_002071</name>
</gene>
<name>A0A0F0CLD9_9BACT</name>
<dbReference type="AlphaFoldDB" id="A0A0F0CLD9"/>
<evidence type="ECO:0000313" key="2">
    <source>
        <dbReference type="EMBL" id="KJJ84072.1"/>
    </source>
</evidence>
<proteinExistence type="predicted"/>
<organism evidence="2 3">
    <name type="scientific">Candidatus Omnitrophus magneticus</name>
    <dbReference type="NCBI Taxonomy" id="1609969"/>
    <lineage>
        <taxon>Bacteria</taxon>
        <taxon>Pseudomonadati</taxon>
        <taxon>Candidatus Omnitrophota</taxon>
        <taxon>Candidatus Omnitrophus</taxon>
    </lineage>
</organism>
<reference evidence="2 3" key="1">
    <citation type="submission" date="2015-02" db="EMBL/GenBank/DDBJ databases">
        <title>Single-cell genomics of uncultivated deep-branching MTB reveals a conserved set of magnetosome genes.</title>
        <authorList>
            <person name="Kolinko S."/>
            <person name="Richter M."/>
            <person name="Glockner F.O."/>
            <person name="Brachmann A."/>
            <person name="Schuler D."/>
        </authorList>
    </citation>
    <scope>NUCLEOTIDE SEQUENCE [LARGE SCALE GENOMIC DNA]</scope>
    <source>
        <strain evidence="2">SKK-01</strain>
    </source>
</reference>
<keyword evidence="3" id="KW-1185">Reference proteome</keyword>
<evidence type="ECO:0000256" key="1">
    <source>
        <dbReference type="SAM" id="Phobius"/>
    </source>
</evidence>
<sequence length="104" mass="11923">MGIKEKKILSLMDEGVLSAYHLGGDYLKFRKEQIDAMKSEIESHIEDCDKLPKSSARPKLHARGVAQKGQATIKDWFSDFFYFYDFYIISALISTLLIFIIIKG</sequence>
<keyword evidence="1" id="KW-0472">Membrane</keyword>
<protein>
    <submittedName>
        <fullName evidence="2">Uncharacterized protein</fullName>
    </submittedName>
</protein>
<dbReference type="Proteomes" id="UP000033428">
    <property type="component" value="Unassembled WGS sequence"/>
</dbReference>
<feature type="transmembrane region" description="Helical" evidence="1">
    <location>
        <begin position="81"/>
        <end position="102"/>
    </location>
</feature>
<keyword evidence="1" id="KW-1133">Transmembrane helix</keyword>
<accession>A0A0F0CLD9</accession>
<dbReference type="EMBL" id="JYNY01000409">
    <property type="protein sequence ID" value="KJJ84072.1"/>
    <property type="molecule type" value="Genomic_DNA"/>
</dbReference>